<gene>
    <name evidence="1" type="ORF">IAD18_03290</name>
</gene>
<dbReference type="EMBL" id="DVMS01000095">
    <property type="protein sequence ID" value="HIU38675.1"/>
    <property type="molecule type" value="Genomic_DNA"/>
</dbReference>
<protein>
    <submittedName>
        <fullName evidence="1">Uncharacterized protein</fullName>
    </submittedName>
</protein>
<reference evidence="1" key="2">
    <citation type="journal article" date="2021" name="PeerJ">
        <title>Extensive microbial diversity within the chicken gut microbiome revealed by metagenomics and culture.</title>
        <authorList>
            <person name="Gilroy R."/>
            <person name="Ravi A."/>
            <person name="Getino M."/>
            <person name="Pursley I."/>
            <person name="Horton D.L."/>
            <person name="Alikhan N.F."/>
            <person name="Baker D."/>
            <person name="Gharbi K."/>
            <person name="Hall N."/>
            <person name="Watson M."/>
            <person name="Adriaenssens E.M."/>
            <person name="Foster-Nyarko E."/>
            <person name="Jarju S."/>
            <person name="Secka A."/>
            <person name="Antonio M."/>
            <person name="Oren A."/>
            <person name="Chaudhuri R.R."/>
            <person name="La Ragione R."/>
            <person name="Hildebrand F."/>
            <person name="Pallen M.J."/>
        </authorList>
    </citation>
    <scope>NUCLEOTIDE SEQUENCE</scope>
    <source>
        <strain evidence="1">17073</strain>
    </source>
</reference>
<evidence type="ECO:0000313" key="2">
    <source>
        <dbReference type="Proteomes" id="UP000824076"/>
    </source>
</evidence>
<sequence>MLAVAILPMIFATACSSQKSEEEINAERLLSEVKSCYSGKQYDKAMSMIDSLMKTYPGLLDVQRAAMHYQTLIIEKQTLRDSTDNEQLYSENRAIADSLLKQFRYIKTADMVEGYYVPKQIGADELIKATGIETRIDESKNIYLVTSLYGSSIRHSSLTASSEAGEASTKEVPASNPRNYRFSDNGTSVEMVTFNAQECDSLCAFIADNASKTIKVRFAGKSRSHTITLPERTKKAIAACYRLYQAESKVKTAELNRLKYTKKLQLTRKQIKQTATNIQGERK</sequence>
<accession>A0A9D1IJD9</accession>
<evidence type="ECO:0000313" key="1">
    <source>
        <dbReference type="EMBL" id="HIU38675.1"/>
    </source>
</evidence>
<reference evidence="1" key="1">
    <citation type="submission" date="2020-10" db="EMBL/GenBank/DDBJ databases">
        <authorList>
            <person name="Gilroy R."/>
        </authorList>
    </citation>
    <scope>NUCLEOTIDE SEQUENCE</scope>
    <source>
        <strain evidence="1">17073</strain>
    </source>
</reference>
<proteinExistence type="predicted"/>
<organism evidence="1 2">
    <name type="scientific">Candidatus Limisoma intestinavium</name>
    <dbReference type="NCBI Taxonomy" id="2840856"/>
    <lineage>
        <taxon>Bacteria</taxon>
        <taxon>Pseudomonadati</taxon>
        <taxon>Bacteroidota</taxon>
        <taxon>Bacteroidia</taxon>
        <taxon>Bacteroidales</taxon>
        <taxon>Candidatus Limisoma</taxon>
    </lineage>
</organism>
<name>A0A9D1IJD9_9BACT</name>
<dbReference type="AlphaFoldDB" id="A0A9D1IJD9"/>
<comment type="caution">
    <text evidence="1">The sequence shown here is derived from an EMBL/GenBank/DDBJ whole genome shotgun (WGS) entry which is preliminary data.</text>
</comment>
<dbReference type="Proteomes" id="UP000824076">
    <property type="component" value="Unassembled WGS sequence"/>
</dbReference>